<dbReference type="EMBL" id="JAANYQ010000009">
    <property type="protein sequence ID" value="KAF4122551.1"/>
    <property type="molecule type" value="Genomic_DNA"/>
</dbReference>
<protein>
    <submittedName>
        <fullName evidence="3">Pimeloyl-ACP methyl ester carboxylesterase</fullName>
    </submittedName>
</protein>
<dbReference type="SUPFAM" id="SSF53474">
    <property type="entry name" value="alpha/beta-Hydrolases"/>
    <property type="match status" value="1"/>
</dbReference>
<feature type="signal peptide" evidence="1">
    <location>
        <begin position="1"/>
        <end position="18"/>
    </location>
</feature>
<dbReference type="OrthoDB" id="1263307at2759"/>
<evidence type="ECO:0000313" key="4">
    <source>
        <dbReference type="Proteomes" id="UP000749293"/>
    </source>
</evidence>
<dbReference type="GeneID" id="55973766"/>
<evidence type="ECO:0000256" key="1">
    <source>
        <dbReference type="SAM" id="SignalP"/>
    </source>
</evidence>
<sequence length="290" mass="30819">MFSSYVSLWVIWAGAAAAHPPEVSASVGVDVSTDISIGYPAIVLVPGAFGTPAGYDRIVPYLEDAGFETVDGAYPSSDPPDPADATSLKDIAHLRDEILQPLLDEGRELVVVAHSYGGIVAGGAAKNLSKTTRRAHGLAGGVVGLFYIAGNIAFENQTLLEAVGGAYPDFIKLDSPSEDLAIISPAMDVLYNDLPASDEPELAGYMTPHAYFAFQTPPSAPAWAEAEYGGRRTYIRTLRDRCNPPALQDLWLSSTGVTWDVVGFNTSHMPFVSQPEALAIQLIESAKSYA</sequence>
<keyword evidence="1" id="KW-0732">Signal</keyword>
<dbReference type="InterPro" id="IPR000073">
    <property type="entry name" value="AB_hydrolase_1"/>
</dbReference>
<gene>
    <name evidence="3" type="ORF">GMORB2_7543</name>
</gene>
<dbReference type="InterPro" id="IPR029058">
    <property type="entry name" value="AB_hydrolase_fold"/>
</dbReference>
<organism evidence="3 4">
    <name type="scientific">Geosmithia morbida</name>
    <dbReference type="NCBI Taxonomy" id="1094350"/>
    <lineage>
        <taxon>Eukaryota</taxon>
        <taxon>Fungi</taxon>
        <taxon>Dikarya</taxon>
        <taxon>Ascomycota</taxon>
        <taxon>Pezizomycotina</taxon>
        <taxon>Sordariomycetes</taxon>
        <taxon>Hypocreomycetidae</taxon>
        <taxon>Hypocreales</taxon>
        <taxon>Bionectriaceae</taxon>
        <taxon>Geosmithia</taxon>
    </lineage>
</organism>
<dbReference type="Pfam" id="PF12697">
    <property type="entry name" value="Abhydrolase_6"/>
    <property type="match status" value="1"/>
</dbReference>
<feature type="chain" id="PRO_5040253696" evidence="1">
    <location>
        <begin position="19"/>
        <end position="290"/>
    </location>
</feature>
<dbReference type="Proteomes" id="UP000749293">
    <property type="component" value="Unassembled WGS sequence"/>
</dbReference>
<keyword evidence="4" id="KW-1185">Reference proteome</keyword>
<feature type="domain" description="AB hydrolase-1" evidence="2">
    <location>
        <begin position="42"/>
        <end position="279"/>
    </location>
</feature>
<comment type="caution">
    <text evidence="3">The sequence shown here is derived from an EMBL/GenBank/DDBJ whole genome shotgun (WGS) entry which is preliminary data.</text>
</comment>
<reference evidence="3" key="1">
    <citation type="submission" date="2020-03" db="EMBL/GenBank/DDBJ databases">
        <title>Site-based positive gene gene selection in Geosmithia morbida across the United States reveals a broad range of putative effectors and factors for local host and environmental adapation.</title>
        <authorList>
            <person name="Onufrak A."/>
            <person name="Murdoch R.W."/>
            <person name="Gazis R."/>
            <person name="Huff M."/>
            <person name="Staton M."/>
            <person name="Klingeman W."/>
            <person name="Hadziabdic D."/>
        </authorList>
    </citation>
    <scope>NUCLEOTIDE SEQUENCE</scope>
    <source>
        <strain evidence="3">1262</strain>
    </source>
</reference>
<dbReference type="InterPro" id="IPR052897">
    <property type="entry name" value="Sec-Metab_Biosynth_Hydrolase"/>
</dbReference>
<dbReference type="AlphaFoldDB" id="A0A9P5D3H6"/>
<dbReference type="PANTHER" id="PTHR37017:SF11">
    <property type="entry name" value="ESTERASE_LIPASE_THIOESTERASE DOMAIN-CONTAINING PROTEIN"/>
    <property type="match status" value="1"/>
</dbReference>
<proteinExistence type="predicted"/>
<accession>A0A9P5D3H6</accession>
<dbReference type="RefSeq" id="XP_035321203.1">
    <property type="nucleotide sequence ID" value="XM_035469508.1"/>
</dbReference>
<dbReference type="Gene3D" id="3.40.50.1820">
    <property type="entry name" value="alpha/beta hydrolase"/>
    <property type="match status" value="1"/>
</dbReference>
<dbReference type="PANTHER" id="PTHR37017">
    <property type="entry name" value="AB HYDROLASE-1 DOMAIN-CONTAINING PROTEIN-RELATED"/>
    <property type="match status" value="1"/>
</dbReference>
<evidence type="ECO:0000259" key="2">
    <source>
        <dbReference type="Pfam" id="PF12697"/>
    </source>
</evidence>
<evidence type="ECO:0000313" key="3">
    <source>
        <dbReference type="EMBL" id="KAF4122551.1"/>
    </source>
</evidence>
<name>A0A9P5D3H6_9HYPO</name>